<accession>A0A0V1I7J7</accession>
<keyword evidence="2" id="KW-1185">Reference proteome</keyword>
<name>A0A0V1I7J7_9BILA</name>
<evidence type="ECO:0000313" key="1">
    <source>
        <dbReference type="EMBL" id="KRZ17893.1"/>
    </source>
</evidence>
<comment type="caution">
    <text evidence="1">The sequence shown here is derived from an EMBL/GenBank/DDBJ whole genome shotgun (WGS) entry which is preliminary data.</text>
</comment>
<sequence length="58" mass="6765">LQNKQTYCIVQYIDCQITDKKANERKANVVPVLIFHLSDFVLTVALRHKSASKRNYNK</sequence>
<proteinExistence type="predicted"/>
<gene>
    <name evidence="1" type="ORF">T11_16614</name>
</gene>
<evidence type="ECO:0000313" key="2">
    <source>
        <dbReference type="Proteomes" id="UP000055024"/>
    </source>
</evidence>
<dbReference type="Proteomes" id="UP000055024">
    <property type="component" value="Unassembled WGS sequence"/>
</dbReference>
<organism evidence="1 2">
    <name type="scientific">Trichinella zimbabwensis</name>
    <dbReference type="NCBI Taxonomy" id="268475"/>
    <lineage>
        <taxon>Eukaryota</taxon>
        <taxon>Metazoa</taxon>
        <taxon>Ecdysozoa</taxon>
        <taxon>Nematoda</taxon>
        <taxon>Enoplea</taxon>
        <taxon>Dorylaimia</taxon>
        <taxon>Trichinellida</taxon>
        <taxon>Trichinellidae</taxon>
        <taxon>Trichinella</taxon>
    </lineage>
</organism>
<dbReference type="EMBL" id="JYDP01000005">
    <property type="protein sequence ID" value="KRZ17893.1"/>
    <property type="molecule type" value="Genomic_DNA"/>
</dbReference>
<feature type="non-terminal residue" evidence="1">
    <location>
        <position position="1"/>
    </location>
</feature>
<protein>
    <submittedName>
        <fullName evidence="1">Uncharacterized protein</fullName>
    </submittedName>
</protein>
<dbReference type="AlphaFoldDB" id="A0A0V1I7J7"/>
<feature type="non-terminal residue" evidence="1">
    <location>
        <position position="58"/>
    </location>
</feature>
<reference evidence="1 2" key="1">
    <citation type="submission" date="2015-01" db="EMBL/GenBank/DDBJ databases">
        <title>Evolution of Trichinella species and genotypes.</title>
        <authorList>
            <person name="Korhonen P.K."/>
            <person name="Edoardo P."/>
            <person name="Giuseppe L.R."/>
            <person name="Gasser R.B."/>
        </authorList>
    </citation>
    <scope>NUCLEOTIDE SEQUENCE [LARGE SCALE GENOMIC DNA]</scope>
    <source>
        <strain evidence="1">ISS1029</strain>
    </source>
</reference>